<feature type="compositionally biased region" description="Low complexity" evidence="1">
    <location>
        <begin position="376"/>
        <end position="386"/>
    </location>
</feature>
<evidence type="ECO:0000313" key="3">
    <source>
        <dbReference type="Proteomes" id="UP001271007"/>
    </source>
</evidence>
<protein>
    <submittedName>
        <fullName evidence="2">Uncharacterized protein</fullName>
    </submittedName>
</protein>
<gene>
    <name evidence="2" type="ORF">LTR09_007680</name>
</gene>
<feature type="region of interest" description="Disordered" evidence="1">
    <location>
        <begin position="73"/>
        <end position="92"/>
    </location>
</feature>
<evidence type="ECO:0000256" key="1">
    <source>
        <dbReference type="SAM" id="MobiDB-lite"/>
    </source>
</evidence>
<keyword evidence="3" id="KW-1185">Reference proteome</keyword>
<accession>A0AAJ0DJ31</accession>
<comment type="caution">
    <text evidence="2">The sequence shown here is derived from an EMBL/GenBank/DDBJ whole genome shotgun (WGS) entry which is preliminary data.</text>
</comment>
<reference evidence="2" key="1">
    <citation type="submission" date="2023-04" db="EMBL/GenBank/DDBJ databases">
        <title>Black Yeasts Isolated from many extreme environments.</title>
        <authorList>
            <person name="Coleine C."/>
            <person name="Stajich J.E."/>
            <person name="Selbmann L."/>
        </authorList>
    </citation>
    <scope>NUCLEOTIDE SEQUENCE</scope>
    <source>
        <strain evidence="2">CCFEE 5312</strain>
    </source>
</reference>
<name>A0AAJ0DJ31_9PEZI</name>
<feature type="compositionally biased region" description="Polar residues" evidence="1">
    <location>
        <begin position="1"/>
        <end position="11"/>
    </location>
</feature>
<sequence length="558" mass="61057">MAEAQKTSNIPQHLRPFRRPSLTTEPLVTEAPYSYTPSKPAIAELCPPHWRRSSKRGIRRKLKSIILKDLQSVGSPERTPHTRPTIMRMKDSDDYITARAANPRTGLISPSVGTPTTRVPLTPESPAEALKRRSYEEPPSPTPNVKARPALRRAFERKGHMEDGVKLCREHNGWSSNASIASPKVTIADAGFGPGGSESQPHLNGDALMVHMPSAREPQPYNYPGYSPQQIAAYEHYKQKTRRVSAEGYDKRTLYPDHHVHGYQTAGGLSLPGSFSSDAVMENATPPQWLIHRPLDAIKAGRTRNTKPTPVPTNNEMQCFGGAELHATSFAPFSSPRTPVSHSGREADAVLKTIPRPAHQDEVTATRVVRKPIPRPSENNTTSSPPNSEPDLRHLPPVHLVPPFLASTPHNQATNRTTNHRQCSLGCAKDTDTSLCVQSRLATSHNTTTSAQPTLFSAVTQPRLGKGKQEASQDEDDGAHTSAPGQTSLIADILIACIISMLDLCKRLRFPTLRLSALDTLSEEDATPEQKAHALKTILSTAGQVLLVVTITAMLWQS</sequence>
<organism evidence="2 3">
    <name type="scientific">Extremus antarcticus</name>
    <dbReference type="NCBI Taxonomy" id="702011"/>
    <lineage>
        <taxon>Eukaryota</taxon>
        <taxon>Fungi</taxon>
        <taxon>Dikarya</taxon>
        <taxon>Ascomycota</taxon>
        <taxon>Pezizomycotina</taxon>
        <taxon>Dothideomycetes</taxon>
        <taxon>Dothideomycetidae</taxon>
        <taxon>Mycosphaerellales</taxon>
        <taxon>Extremaceae</taxon>
        <taxon>Extremus</taxon>
    </lineage>
</organism>
<dbReference type="EMBL" id="JAWDJX010000027">
    <property type="protein sequence ID" value="KAK3051284.1"/>
    <property type="molecule type" value="Genomic_DNA"/>
</dbReference>
<feature type="region of interest" description="Disordered" evidence="1">
    <location>
        <begin position="460"/>
        <end position="484"/>
    </location>
</feature>
<feature type="region of interest" description="Disordered" evidence="1">
    <location>
        <begin position="1"/>
        <end position="25"/>
    </location>
</feature>
<feature type="compositionally biased region" description="Polar residues" evidence="1">
    <location>
        <begin position="408"/>
        <end position="420"/>
    </location>
</feature>
<proteinExistence type="predicted"/>
<dbReference type="AlphaFoldDB" id="A0AAJ0DJ31"/>
<evidence type="ECO:0000313" key="2">
    <source>
        <dbReference type="EMBL" id="KAK3051284.1"/>
    </source>
</evidence>
<feature type="region of interest" description="Disordered" evidence="1">
    <location>
        <begin position="353"/>
        <end position="420"/>
    </location>
</feature>
<dbReference type="Proteomes" id="UP001271007">
    <property type="component" value="Unassembled WGS sequence"/>
</dbReference>
<feature type="region of interest" description="Disordered" evidence="1">
    <location>
        <begin position="101"/>
        <end position="146"/>
    </location>
</feature>